<dbReference type="Proteomes" id="UP001626537">
    <property type="component" value="Chromosome"/>
</dbReference>
<gene>
    <name evidence="1" type="ORF">R0135_16875</name>
</gene>
<proteinExistence type="predicted"/>
<evidence type="ECO:0008006" key="3">
    <source>
        <dbReference type="Google" id="ProtNLM"/>
    </source>
</evidence>
<dbReference type="SUPFAM" id="SSF52540">
    <property type="entry name" value="P-loop containing nucleoside triphosphate hydrolases"/>
    <property type="match status" value="1"/>
</dbReference>
<dbReference type="Gene3D" id="3.40.50.300">
    <property type="entry name" value="P-loop containing nucleotide triphosphate hydrolases"/>
    <property type="match status" value="1"/>
</dbReference>
<name>A0ABZ0I305_9GAMM</name>
<organism evidence="1 2">
    <name type="scientific">Congregibacter variabilis</name>
    <dbReference type="NCBI Taxonomy" id="3081200"/>
    <lineage>
        <taxon>Bacteria</taxon>
        <taxon>Pseudomonadati</taxon>
        <taxon>Pseudomonadota</taxon>
        <taxon>Gammaproteobacteria</taxon>
        <taxon>Cellvibrionales</taxon>
        <taxon>Halieaceae</taxon>
        <taxon>Congregibacter</taxon>
    </lineage>
</organism>
<evidence type="ECO:0000313" key="2">
    <source>
        <dbReference type="Proteomes" id="UP001626537"/>
    </source>
</evidence>
<protein>
    <recommendedName>
        <fullName evidence="3">Sulfotransferase domain-containing protein</fullName>
    </recommendedName>
</protein>
<dbReference type="InterPro" id="IPR027417">
    <property type="entry name" value="P-loop_NTPase"/>
</dbReference>
<dbReference type="EMBL" id="CP136864">
    <property type="protein sequence ID" value="WOJ93437.1"/>
    <property type="molecule type" value="Genomic_DNA"/>
</dbReference>
<reference evidence="1 2" key="1">
    <citation type="submission" date="2023-10" db="EMBL/GenBank/DDBJ databases">
        <title>Two novel species belonging to the OM43/NOR5 clade.</title>
        <authorList>
            <person name="Park M."/>
        </authorList>
    </citation>
    <scope>NUCLEOTIDE SEQUENCE [LARGE SCALE GENOMIC DNA]</scope>
    <source>
        <strain evidence="1 2">IMCC43200</strain>
    </source>
</reference>
<sequence length="264" mass="29932">MHYLIAGLAKSGTTRLFSQLKEALDQSSDNLSTYFEPDTDEALEGVLSQTGNTLTKVLIGRVTKDNPALERFDSHVLIYRDPRDQFISMLLYLFYDFQVSGDAQAYESARQALRAKLESPSTVSTIELYNTLAALVGRGPIGVFKRLHTIQREYETRFKPFMLCYEDLLQGKSLSELSDYTALALEGDAEVPQEYTRVARSRGFGEWRSWLNSDDLAFIDREWGDNIRYLGYTLEPQAETLAIDPKTSLDYVAQFDPKRNASSS</sequence>
<keyword evidence="2" id="KW-1185">Reference proteome</keyword>
<evidence type="ECO:0000313" key="1">
    <source>
        <dbReference type="EMBL" id="WOJ93437.1"/>
    </source>
</evidence>
<accession>A0ABZ0I305</accession>
<dbReference type="RefSeq" id="WP_407348086.1">
    <property type="nucleotide sequence ID" value="NZ_CP136864.1"/>
</dbReference>